<evidence type="ECO:0000313" key="2">
    <source>
        <dbReference type="Proteomes" id="UP000578531"/>
    </source>
</evidence>
<protein>
    <submittedName>
        <fullName evidence="1">Uncharacterized protein</fullName>
    </submittedName>
</protein>
<evidence type="ECO:0000313" key="1">
    <source>
        <dbReference type="EMBL" id="KAF6235793.1"/>
    </source>
</evidence>
<dbReference type="EMBL" id="JACCJC010000022">
    <property type="protein sequence ID" value="KAF6235793.1"/>
    <property type="molecule type" value="Genomic_DNA"/>
</dbReference>
<dbReference type="Proteomes" id="UP000578531">
    <property type="component" value="Unassembled WGS sequence"/>
</dbReference>
<keyword evidence="2" id="KW-1185">Reference proteome</keyword>
<name>A0A8H6FW30_9LECA</name>
<organism evidence="1 2">
    <name type="scientific">Letharia columbiana</name>
    <dbReference type="NCBI Taxonomy" id="112416"/>
    <lineage>
        <taxon>Eukaryota</taxon>
        <taxon>Fungi</taxon>
        <taxon>Dikarya</taxon>
        <taxon>Ascomycota</taxon>
        <taxon>Pezizomycotina</taxon>
        <taxon>Lecanoromycetes</taxon>
        <taxon>OSLEUM clade</taxon>
        <taxon>Lecanoromycetidae</taxon>
        <taxon>Lecanorales</taxon>
        <taxon>Lecanorineae</taxon>
        <taxon>Parmeliaceae</taxon>
        <taxon>Letharia</taxon>
    </lineage>
</organism>
<dbReference type="RefSeq" id="XP_037165160.1">
    <property type="nucleotide sequence ID" value="XM_037307900.1"/>
</dbReference>
<accession>A0A8H6FW30</accession>
<dbReference type="GeneID" id="59287649"/>
<proteinExistence type="predicted"/>
<comment type="caution">
    <text evidence="1">The sequence shown here is derived from an EMBL/GenBank/DDBJ whole genome shotgun (WGS) entry which is preliminary data.</text>
</comment>
<reference evidence="1 2" key="1">
    <citation type="journal article" date="2020" name="Genomics">
        <title>Complete, high-quality genomes from long-read metagenomic sequencing of two wolf lichen thalli reveals enigmatic genome architecture.</title>
        <authorList>
            <person name="McKenzie S.K."/>
            <person name="Walston R.F."/>
            <person name="Allen J.L."/>
        </authorList>
    </citation>
    <scope>NUCLEOTIDE SEQUENCE [LARGE SCALE GENOMIC DNA]</scope>
    <source>
        <strain evidence="1">WasteWater2</strain>
    </source>
</reference>
<dbReference type="AlphaFoldDB" id="A0A8H6FW30"/>
<sequence length="150" mass="16522">MFQVPSRIGHAVAGHRQSAASWKCARSPAWNVIQMQDWCFSNMNTRWAAASTAARLKNPTLFREKAYIDGQWLESKSSNKYGFAVFIPEVIAPHAVVFTLHPVSVGSQVERRADDIFGDGLISFRNPGSLRLHADGSGGGFGRHHKGNDV</sequence>
<gene>
    <name evidence="1" type="ORF">HO173_005988</name>
</gene>